<evidence type="ECO:0000256" key="4">
    <source>
        <dbReference type="ARBA" id="ARBA00022734"/>
    </source>
</evidence>
<dbReference type="GO" id="GO:0016020">
    <property type="term" value="C:membrane"/>
    <property type="evidence" value="ECO:0007669"/>
    <property type="project" value="UniProtKB-SubCell"/>
</dbReference>
<evidence type="ECO:0000256" key="5">
    <source>
        <dbReference type="ARBA" id="ARBA00022741"/>
    </source>
</evidence>
<keyword evidence="6" id="KW-0067">ATP-binding</keyword>
<keyword evidence="8" id="KW-0472">Membrane</keyword>
<dbReference type="AlphaFoldDB" id="A0A9R1S879"/>
<evidence type="ECO:0000256" key="2">
    <source>
        <dbReference type="ARBA" id="ARBA00022692"/>
    </source>
</evidence>
<evidence type="ECO:0000313" key="11">
    <source>
        <dbReference type="EMBL" id="VAH83901.1"/>
    </source>
</evidence>
<dbReference type="InterPro" id="IPR001220">
    <property type="entry name" value="Legume_lectin_dom"/>
</dbReference>
<gene>
    <name evidence="11" type="ORF">TRITD_3Bv1G240470</name>
</gene>
<dbReference type="GO" id="GO:0004672">
    <property type="term" value="F:protein kinase activity"/>
    <property type="evidence" value="ECO:0007669"/>
    <property type="project" value="InterPro"/>
</dbReference>
<dbReference type="GO" id="GO:0006952">
    <property type="term" value="P:defense response"/>
    <property type="evidence" value="ECO:0007669"/>
    <property type="project" value="UniProtKB-ARBA"/>
</dbReference>
<comment type="subcellular location">
    <subcellularLocation>
        <location evidence="1">Membrane</location>
        <topology evidence="1">Single-pass type I membrane protein</topology>
    </subcellularLocation>
</comment>
<evidence type="ECO:0000259" key="10">
    <source>
        <dbReference type="Pfam" id="PF07714"/>
    </source>
</evidence>
<sequence length="480" mass="53907">MATVLSFSFNFSSSGDLCETELRCERDARMGSDAIELTKNELKANFFSVGRASYARLVPLCNNATGKVASFSSNFTLPPNSVGENLALFNDSNRFNAAGDDRIVTVEFDAYPNSWDHNDNHLNHIGIDVNNINSSAYTNVTKRLVSNDAVMTAEINYDNHTGVLIARLRINDDEPDMVNTSVDMKADLPHGVAIGFAASTGLCSELHQAEFERGIGPRRYRYRELAAATKDFAEEGKLGRGGFGNGRKEFESEVKIISRLRHRSGSRKGLLLVYELVLEGSLDRHIYNTDRLLTWSERYRIILGLGSALHYLHTEWDQWYIDPEFVRTRRPTAESDVYSFGIVVLEVVSGQRPDTEMEMEQPTTADKVDRALPLLKWIWNLYEKSVIVEAVDERIKRDKQLDDCKWQLHRALVVGLWCTHPSPCVRPSVVQLMNFLQSEDLTLPILSRPGPDFSPGSHAYNASSSVNVCSDDVSWATTGR</sequence>
<dbReference type="Pfam" id="PF00139">
    <property type="entry name" value="Lectin_legB"/>
    <property type="match status" value="2"/>
</dbReference>
<feature type="domain" description="Legume lectin" evidence="9">
    <location>
        <begin position="8"/>
        <end position="77"/>
    </location>
</feature>
<feature type="domain" description="Serine-threonine/tyrosine-protein kinase catalytic" evidence="10">
    <location>
        <begin position="320"/>
        <end position="435"/>
    </location>
</feature>
<dbReference type="InterPro" id="IPR050528">
    <property type="entry name" value="L-type_Lectin-RKs"/>
</dbReference>
<dbReference type="Proteomes" id="UP000324705">
    <property type="component" value="Chromosome 3B"/>
</dbReference>
<keyword evidence="2" id="KW-0812">Transmembrane</keyword>
<dbReference type="Pfam" id="PF07714">
    <property type="entry name" value="PK_Tyr_Ser-Thr"/>
    <property type="match status" value="1"/>
</dbReference>
<accession>A0A9R1S879</accession>
<dbReference type="SUPFAM" id="SSF56112">
    <property type="entry name" value="Protein kinase-like (PK-like)"/>
    <property type="match status" value="1"/>
</dbReference>
<keyword evidence="7" id="KW-1133">Transmembrane helix</keyword>
<dbReference type="EMBL" id="LT934116">
    <property type="protein sequence ID" value="VAH83901.1"/>
    <property type="molecule type" value="Genomic_DNA"/>
</dbReference>
<dbReference type="Gramene" id="TRITD3Bv1G240470.1">
    <property type="protein sequence ID" value="TRITD3Bv1G240470.1"/>
    <property type="gene ID" value="TRITD3Bv1G240470"/>
</dbReference>
<organism evidence="11 12">
    <name type="scientific">Triticum turgidum subsp. durum</name>
    <name type="common">Durum wheat</name>
    <name type="synonym">Triticum durum</name>
    <dbReference type="NCBI Taxonomy" id="4567"/>
    <lineage>
        <taxon>Eukaryota</taxon>
        <taxon>Viridiplantae</taxon>
        <taxon>Streptophyta</taxon>
        <taxon>Embryophyta</taxon>
        <taxon>Tracheophyta</taxon>
        <taxon>Spermatophyta</taxon>
        <taxon>Magnoliopsida</taxon>
        <taxon>Liliopsida</taxon>
        <taxon>Poales</taxon>
        <taxon>Poaceae</taxon>
        <taxon>BOP clade</taxon>
        <taxon>Pooideae</taxon>
        <taxon>Triticodae</taxon>
        <taxon>Triticeae</taxon>
        <taxon>Triticinae</taxon>
        <taxon>Triticum</taxon>
    </lineage>
</organism>
<dbReference type="InterPro" id="IPR001245">
    <property type="entry name" value="Ser-Thr/Tyr_kinase_cat_dom"/>
</dbReference>
<keyword evidence="12" id="KW-1185">Reference proteome</keyword>
<name>A0A9R1S879_TRITD</name>
<feature type="domain" description="Legume lectin" evidence="9">
    <location>
        <begin position="79"/>
        <end position="208"/>
    </location>
</feature>
<dbReference type="GO" id="GO:0005524">
    <property type="term" value="F:ATP binding"/>
    <property type="evidence" value="ECO:0007669"/>
    <property type="project" value="UniProtKB-KW"/>
</dbReference>
<keyword evidence="4" id="KW-0430">Lectin</keyword>
<dbReference type="SUPFAM" id="SSF49899">
    <property type="entry name" value="Concanavalin A-like lectins/glucanases"/>
    <property type="match status" value="1"/>
</dbReference>
<dbReference type="InterPro" id="IPR011009">
    <property type="entry name" value="Kinase-like_dom_sf"/>
</dbReference>
<keyword evidence="3" id="KW-0732">Signal</keyword>
<reference evidence="11 12" key="1">
    <citation type="submission" date="2017-09" db="EMBL/GenBank/DDBJ databases">
        <authorList>
            <consortium name="International Durum Wheat Genome Sequencing Consortium (IDWGSC)"/>
            <person name="Milanesi L."/>
        </authorList>
    </citation>
    <scope>NUCLEOTIDE SEQUENCE [LARGE SCALE GENOMIC DNA]</scope>
    <source>
        <strain evidence="12">cv. Svevo</strain>
    </source>
</reference>
<dbReference type="Gene3D" id="2.60.120.200">
    <property type="match status" value="2"/>
</dbReference>
<evidence type="ECO:0000313" key="12">
    <source>
        <dbReference type="Proteomes" id="UP000324705"/>
    </source>
</evidence>
<dbReference type="InterPro" id="IPR013320">
    <property type="entry name" value="ConA-like_dom_sf"/>
</dbReference>
<evidence type="ECO:0008006" key="13">
    <source>
        <dbReference type="Google" id="ProtNLM"/>
    </source>
</evidence>
<dbReference type="Gene3D" id="1.10.510.10">
    <property type="entry name" value="Transferase(Phosphotransferase) domain 1"/>
    <property type="match status" value="2"/>
</dbReference>
<evidence type="ECO:0000259" key="9">
    <source>
        <dbReference type="Pfam" id="PF00139"/>
    </source>
</evidence>
<dbReference type="PANTHER" id="PTHR27007">
    <property type="match status" value="1"/>
</dbReference>
<evidence type="ECO:0000256" key="7">
    <source>
        <dbReference type="ARBA" id="ARBA00022989"/>
    </source>
</evidence>
<keyword evidence="5" id="KW-0547">Nucleotide-binding</keyword>
<protein>
    <recommendedName>
        <fullName evidence="13">Non-specific serine/threonine protein kinase</fullName>
    </recommendedName>
</protein>
<evidence type="ECO:0000256" key="3">
    <source>
        <dbReference type="ARBA" id="ARBA00022729"/>
    </source>
</evidence>
<dbReference type="GO" id="GO:0030246">
    <property type="term" value="F:carbohydrate binding"/>
    <property type="evidence" value="ECO:0007669"/>
    <property type="project" value="UniProtKB-KW"/>
</dbReference>
<evidence type="ECO:0000256" key="6">
    <source>
        <dbReference type="ARBA" id="ARBA00022840"/>
    </source>
</evidence>
<evidence type="ECO:0000256" key="8">
    <source>
        <dbReference type="ARBA" id="ARBA00023136"/>
    </source>
</evidence>
<dbReference type="OMA" id="CETELRC"/>
<evidence type="ECO:0000256" key="1">
    <source>
        <dbReference type="ARBA" id="ARBA00004479"/>
    </source>
</evidence>
<proteinExistence type="predicted"/>
<dbReference type="CDD" id="cd06899">
    <property type="entry name" value="lectin_legume_LecRK_Arcelin_ConA"/>
    <property type="match status" value="1"/>
</dbReference>